<reference evidence="2 3" key="1">
    <citation type="journal article" date="2016" name="Mol. Biol. Evol.">
        <title>Comparative Genomics of Early-Diverging Mushroom-Forming Fungi Provides Insights into the Origins of Lignocellulose Decay Capabilities.</title>
        <authorList>
            <person name="Nagy L.G."/>
            <person name="Riley R."/>
            <person name="Tritt A."/>
            <person name="Adam C."/>
            <person name="Daum C."/>
            <person name="Floudas D."/>
            <person name="Sun H."/>
            <person name="Yadav J.S."/>
            <person name="Pangilinan J."/>
            <person name="Larsson K.H."/>
            <person name="Matsuura K."/>
            <person name="Barry K."/>
            <person name="Labutti K."/>
            <person name="Kuo R."/>
            <person name="Ohm R.A."/>
            <person name="Bhattacharya S.S."/>
            <person name="Shirouzu T."/>
            <person name="Yoshinaga Y."/>
            <person name="Martin F.M."/>
            <person name="Grigoriev I.V."/>
            <person name="Hibbett D.S."/>
        </authorList>
    </citation>
    <scope>NUCLEOTIDE SEQUENCE [LARGE SCALE GENOMIC DNA]</scope>
    <source>
        <strain evidence="2 3">CBS 109695</strain>
    </source>
</reference>
<dbReference type="AlphaFoldDB" id="A0A167XDP3"/>
<sequence>MLATGYMSHFPPDSAQYHPPTRAHPGWKDSHSASEDLSTLSNPHSFPSPESNRLHDEWVTDASGSSVRYTSGVDVYHQHRPFGECSESCASGCHHNPCNFTRSKSSFKGRTTEKCSLGNITADSRNQSSHQYITNATMVFAADINLVDRQLNHPLAKNAEIIVAEQNMFLSKDPGGLSRLSPAMSRCPQVAIREKRLNLLITARSTVYY</sequence>
<evidence type="ECO:0000256" key="1">
    <source>
        <dbReference type="SAM" id="MobiDB-lite"/>
    </source>
</evidence>
<dbReference type="EMBL" id="KV417761">
    <property type="protein sequence ID" value="KZP07107.1"/>
    <property type="molecule type" value="Genomic_DNA"/>
</dbReference>
<evidence type="ECO:0000313" key="3">
    <source>
        <dbReference type="Proteomes" id="UP000076532"/>
    </source>
</evidence>
<accession>A0A167XDP3</accession>
<protein>
    <submittedName>
        <fullName evidence="2">Uncharacterized protein</fullName>
    </submittedName>
</protein>
<keyword evidence="3" id="KW-1185">Reference proteome</keyword>
<gene>
    <name evidence="2" type="ORF">FIBSPDRAFT_939689</name>
</gene>
<name>A0A167XDP3_9AGAM</name>
<feature type="compositionally biased region" description="Polar residues" evidence="1">
    <location>
        <begin position="35"/>
        <end position="51"/>
    </location>
</feature>
<proteinExistence type="predicted"/>
<evidence type="ECO:0000313" key="2">
    <source>
        <dbReference type="EMBL" id="KZP07107.1"/>
    </source>
</evidence>
<dbReference type="Proteomes" id="UP000076532">
    <property type="component" value="Unassembled WGS sequence"/>
</dbReference>
<feature type="region of interest" description="Disordered" evidence="1">
    <location>
        <begin position="1"/>
        <end position="53"/>
    </location>
</feature>
<organism evidence="2 3">
    <name type="scientific">Athelia psychrophila</name>
    <dbReference type="NCBI Taxonomy" id="1759441"/>
    <lineage>
        <taxon>Eukaryota</taxon>
        <taxon>Fungi</taxon>
        <taxon>Dikarya</taxon>
        <taxon>Basidiomycota</taxon>
        <taxon>Agaricomycotina</taxon>
        <taxon>Agaricomycetes</taxon>
        <taxon>Agaricomycetidae</taxon>
        <taxon>Atheliales</taxon>
        <taxon>Atheliaceae</taxon>
        <taxon>Athelia</taxon>
    </lineage>
</organism>